<evidence type="ECO:0000259" key="2">
    <source>
        <dbReference type="Pfam" id="PF12802"/>
    </source>
</evidence>
<reference evidence="4" key="1">
    <citation type="submission" date="2017-10" db="EMBL/GenBank/DDBJ databases">
        <authorList>
            <person name="Kravchenko I.K."/>
            <person name="Grouzdev D.S."/>
        </authorList>
    </citation>
    <scope>NUCLEOTIDE SEQUENCE [LARGE SCALE GENOMIC DNA]</scope>
    <source>
        <strain evidence="4">B2</strain>
    </source>
</reference>
<feature type="region of interest" description="Disordered" evidence="1">
    <location>
        <begin position="78"/>
        <end position="99"/>
    </location>
</feature>
<dbReference type="InterPro" id="IPR000835">
    <property type="entry name" value="HTH_MarR-typ"/>
</dbReference>
<name>A0A2B8BNC3_9PROT</name>
<organism evidence="3 4">
    <name type="scientific">Azospirillum palustre</name>
    <dbReference type="NCBI Taxonomy" id="2044885"/>
    <lineage>
        <taxon>Bacteria</taxon>
        <taxon>Pseudomonadati</taxon>
        <taxon>Pseudomonadota</taxon>
        <taxon>Alphaproteobacteria</taxon>
        <taxon>Rhodospirillales</taxon>
        <taxon>Azospirillaceae</taxon>
        <taxon>Azospirillum</taxon>
    </lineage>
</organism>
<dbReference type="Gene3D" id="1.10.10.10">
    <property type="entry name" value="Winged helix-like DNA-binding domain superfamily/Winged helix DNA-binding domain"/>
    <property type="match status" value="1"/>
</dbReference>
<dbReference type="RefSeq" id="WP_098734612.1">
    <property type="nucleotide sequence ID" value="NZ_PDKW01000036.1"/>
</dbReference>
<dbReference type="InterPro" id="IPR036388">
    <property type="entry name" value="WH-like_DNA-bd_sf"/>
</dbReference>
<sequence>MPTDAETLLHLATDKDLSLLGLRVMLGLFAVGEDGKPVRQSDLALRLGMPASRISEAVTTLRSTGWLTVIEEARDGGGRPINHLTLGPKARPRPEGLLR</sequence>
<proteinExistence type="predicted"/>
<feature type="domain" description="HTH marR-type" evidence="2">
    <location>
        <begin position="28"/>
        <end position="76"/>
    </location>
</feature>
<dbReference type="InterPro" id="IPR036390">
    <property type="entry name" value="WH_DNA-bd_sf"/>
</dbReference>
<evidence type="ECO:0000256" key="1">
    <source>
        <dbReference type="SAM" id="MobiDB-lite"/>
    </source>
</evidence>
<dbReference type="Proteomes" id="UP000225379">
    <property type="component" value="Unassembled WGS sequence"/>
</dbReference>
<dbReference type="AlphaFoldDB" id="A0A2B8BNC3"/>
<protein>
    <recommendedName>
        <fullName evidence="2">HTH marR-type domain-containing protein</fullName>
    </recommendedName>
</protein>
<gene>
    <name evidence="3" type="ORF">CRT60_01105</name>
</gene>
<evidence type="ECO:0000313" key="3">
    <source>
        <dbReference type="EMBL" id="PGH59260.1"/>
    </source>
</evidence>
<keyword evidence="4" id="KW-1185">Reference proteome</keyword>
<dbReference type="SUPFAM" id="SSF46785">
    <property type="entry name" value="Winged helix' DNA-binding domain"/>
    <property type="match status" value="1"/>
</dbReference>
<accession>A0A2B8BNC3</accession>
<dbReference type="Pfam" id="PF12802">
    <property type="entry name" value="MarR_2"/>
    <property type="match status" value="1"/>
</dbReference>
<comment type="caution">
    <text evidence="3">The sequence shown here is derived from an EMBL/GenBank/DDBJ whole genome shotgun (WGS) entry which is preliminary data.</text>
</comment>
<evidence type="ECO:0000313" key="4">
    <source>
        <dbReference type="Proteomes" id="UP000225379"/>
    </source>
</evidence>
<dbReference type="GO" id="GO:0003700">
    <property type="term" value="F:DNA-binding transcription factor activity"/>
    <property type="evidence" value="ECO:0007669"/>
    <property type="project" value="InterPro"/>
</dbReference>
<dbReference type="EMBL" id="PDKW01000036">
    <property type="protein sequence ID" value="PGH59260.1"/>
    <property type="molecule type" value="Genomic_DNA"/>
</dbReference>